<comment type="subcellular location">
    <subcellularLocation>
        <location evidence="1">Nucleus</location>
    </subcellularLocation>
</comment>
<feature type="region of interest" description="Disordered" evidence="10">
    <location>
        <begin position="48"/>
        <end position="67"/>
    </location>
</feature>
<dbReference type="SMART" id="SM00355">
    <property type="entry name" value="ZnF_C2H2"/>
    <property type="match status" value="7"/>
</dbReference>
<dbReference type="PROSITE" id="PS50157">
    <property type="entry name" value="ZINC_FINGER_C2H2_2"/>
    <property type="match status" value="7"/>
</dbReference>
<feature type="compositionally biased region" description="Polar residues" evidence="10">
    <location>
        <begin position="967"/>
        <end position="1003"/>
    </location>
</feature>
<dbReference type="InterPro" id="IPR036236">
    <property type="entry name" value="Znf_C2H2_sf"/>
</dbReference>
<keyword evidence="9" id="KW-0175">Coiled coil</keyword>
<feature type="domain" description="C2H2-type" evidence="11">
    <location>
        <begin position="1280"/>
        <end position="1307"/>
    </location>
</feature>
<evidence type="ECO:0000313" key="13">
    <source>
        <dbReference type="Proteomes" id="UP001434883"/>
    </source>
</evidence>
<dbReference type="Proteomes" id="UP001434883">
    <property type="component" value="Unassembled WGS sequence"/>
</dbReference>
<sequence>MESMLKSAIAETTKLFENMVDELKAEISQIKKENEDLKTRCFQYETAKSKPDALPGESLSITEPGDASEKCDTAVQCETNNSQIAQNQSTDIQHSLVISLKDALRDDIKEESEIVEVAEQELSTSGDKQMVPQACRMDSATTHNEQSPLQSASVSTQMASVELNSKVLGGEANSKPNSSSGRRRGRPPKKTKQKEAIPSLTDKGPNHHVDLTSYPLMGSLTHPSTPLVMVTSSVSSSSVKESSNISFEGTNTEVESLSSCFSGEQPIVKLQERCPEVGKDSTADKTPNISSDVTPRASSSLLKGCQTSVSLQDALLLVEAMNQSTMENGASPRKVPSQPQIESSSASSVGYFKTVAETPTAQQSTETRLTSAQNSPVSANLTAEDASKKVDLQNVVMPQPSNLPAPLSCTASLSSLSSTVVTQTVIQSLPLPLINIAPPSKGPRTIIILPRPSLASDNAKAGSQTLHSSVNSATLNKCNLPPSSTAEALPHERPALSSVPQKTIKVVYRKQDPVIPLQSNTILKDRQDVGPQTITIVPKPIPSGVSREHEPISPSVKGDKSKLRDSVPPESSKQLISSLSCLNHATLSKIINDTNDDLNSSGQIPSIVECILAPRQEHSGPEQPGDKVQSSVSSSLPQATECKLSAVVRLTRLPFFISNKEPVLMSTLISKGIVQGKSSSSHVSEEEPVDNYLHSPGPSTPDRQTPDLEQDILCRDMEDEQEDAIITEKDTSHPHIQMSKTQFLAKLSVSPLENKSNANENSNAKGTKSIVSRLRCHLQAHLEAKRSSTKKVAETEMKTDNKNKKPRLNVEDIIEEPDRTLSIVSPKKISCTQRSGPHKVSGEPDNISTMSGSTNESSNTGYKKPSSGRHCLGSKNMKSSSECSRQSSSPKENTIMKITKSTSVSPRASPSDENNTISRTISVSHERPTSISSKITSNVSTPKSTKSSSLTPKRLPKVAFSLEKTKSSAGENSSSPGIGTPSCSTPHKFNTRTKPMNRESSSFSPRRYIVDADGSITETTKREPKSPSLKHRKMAKQVANPQMSGESNPKKPRLLQGHPGRKINHKVVNARKLTNEAKGKRRVGKKRGSYKKKKLELPVIQSGVLKKCRAKVWYPPTLPPNEKPITDIIRPPPLKVEYRVPNIPFSAPPIVSPLQPLAVIGRHLLRNQCGECGRVFSNTNALESHVGLHKIYRPFSCKLCGKYFPDAKTFKRHDRVHRNGRIHVCQHCGKGFVYRFGLSKHIQMVHGRIRPFICQVCGKGFYTKRDVEIHIRIHTGEKPFQCDICQRRFTRKVELNVHLRWHNGEKRHWCQYCGKGFLDYNNLKRHRYTHTGEKPYSCPHCPKNFTQTGHLKKHVKSVHNK</sequence>
<feature type="compositionally biased region" description="Polar residues" evidence="10">
    <location>
        <begin position="899"/>
        <end position="939"/>
    </location>
</feature>
<gene>
    <name evidence="12" type="ORF">XENOCAPTIV_027735</name>
</gene>
<name>A0ABV0SBR2_9TELE</name>
<feature type="compositionally biased region" description="Basic and acidic residues" evidence="10">
    <location>
        <begin position="783"/>
        <end position="803"/>
    </location>
</feature>
<proteinExistence type="predicted"/>
<dbReference type="InterPro" id="IPR013087">
    <property type="entry name" value="Znf_C2H2_type"/>
</dbReference>
<accession>A0ABV0SBR2</accession>
<dbReference type="Gene3D" id="3.30.160.60">
    <property type="entry name" value="Classic Zinc Finger"/>
    <property type="match status" value="5"/>
</dbReference>
<feature type="region of interest" description="Disordered" evidence="10">
    <location>
        <begin position="276"/>
        <end position="298"/>
    </location>
</feature>
<feature type="region of interest" description="Disordered" evidence="10">
    <location>
        <begin position="783"/>
        <end position="1003"/>
    </location>
</feature>
<keyword evidence="5" id="KW-0862">Zinc</keyword>
<keyword evidence="4 8" id="KW-0863">Zinc-finger</keyword>
<dbReference type="PANTHER" id="PTHR24390">
    <property type="entry name" value="ZINC FINGER PROTEIN"/>
    <property type="match status" value="1"/>
</dbReference>
<dbReference type="EMBL" id="JAHRIN010076352">
    <property type="protein sequence ID" value="MEQ2217999.1"/>
    <property type="molecule type" value="Genomic_DNA"/>
</dbReference>
<feature type="compositionally biased region" description="Polar residues" evidence="10">
    <location>
        <begin position="846"/>
        <end position="861"/>
    </location>
</feature>
<feature type="domain" description="C2H2-type" evidence="11">
    <location>
        <begin position="1336"/>
        <end position="1361"/>
    </location>
</feature>
<evidence type="ECO:0000256" key="7">
    <source>
        <dbReference type="ARBA" id="ARBA00023242"/>
    </source>
</evidence>
<protein>
    <recommendedName>
        <fullName evidence="11">C2H2-type domain-containing protein</fullName>
    </recommendedName>
</protein>
<keyword evidence="3" id="KW-0677">Repeat</keyword>
<evidence type="ECO:0000256" key="8">
    <source>
        <dbReference type="PROSITE-ProRule" id="PRU00042"/>
    </source>
</evidence>
<feature type="domain" description="C2H2-type" evidence="11">
    <location>
        <begin position="1252"/>
        <end position="1279"/>
    </location>
</feature>
<feature type="coiled-coil region" evidence="9">
    <location>
        <begin position="13"/>
        <end position="40"/>
    </location>
</feature>
<evidence type="ECO:0000256" key="3">
    <source>
        <dbReference type="ARBA" id="ARBA00022737"/>
    </source>
</evidence>
<dbReference type="Pfam" id="PF00096">
    <property type="entry name" value="zf-C2H2"/>
    <property type="match status" value="4"/>
</dbReference>
<dbReference type="PANTHER" id="PTHR24390:SF159">
    <property type="entry name" value="GROWTH FACTOR INDEPENDENT 1 TRANSCRIPTIONAL REPRESSOR"/>
    <property type="match status" value="1"/>
</dbReference>
<feature type="compositionally biased region" description="Basic residues" evidence="10">
    <location>
        <begin position="181"/>
        <end position="192"/>
    </location>
</feature>
<reference evidence="12 13" key="1">
    <citation type="submission" date="2021-06" db="EMBL/GenBank/DDBJ databases">
        <authorList>
            <person name="Palmer J.M."/>
        </authorList>
    </citation>
    <scope>NUCLEOTIDE SEQUENCE [LARGE SCALE GENOMIC DNA]</scope>
    <source>
        <strain evidence="12 13">XC_2019</strain>
        <tissue evidence="12">Muscle</tissue>
    </source>
</reference>
<dbReference type="PROSITE" id="PS00028">
    <property type="entry name" value="ZINC_FINGER_C2H2_1"/>
    <property type="match status" value="7"/>
</dbReference>
<keyword evidence="6" id="KW-0238">DNA-binding</keyword>
<feature type="region of interest" description="Disordered" evidence="10">
    <location>
        <begin position="536"/>
        <end position="571"/>
    </location>
</feature>
<keyword evidence="13" id="KW-1185">Reference proteome</keyword>
<evidence type="ECO:0000256" key="6">
    <source>
        <dbReference type="ARBA" id="ARBA00023125"/>
    </source>
</evidence>
<evidence type="ECO:0000256" key="2">
    <source>
        <dbReference type="ARBA" id="ARBA00022723"/>
    </source>
</evidence>
<keyword evidence="7" id="KW-0539">Nucleus</keyword>
<feature type="compositionally biased region" description="Polar residues" evidence="10">
    <location>
        <begin position="139"/>
        <end position="157"/>
    </location>
</feature>
<evidence type="ECO:0000259" key="11">
    <source>
        <dbReference type="PROSITE" id="PS50157"/>
    </source>
</evidence>
<evidence type="ECO:0000256" key="5">
    <source>
        <dbReference type="ARBA" id="ARBA00022833"/>
    </source>
</evidence>
<feature type="compositionally biased region" description="Low complexity" evidence="10">
    <location>
        <begin position="940"/>
        <end position="953"/>
    </location>
</feature>
<keyword evidence="2" id="KW-0479">Metal-binding</keyword>
<feature type="region of interest" description="Disordered" evidence="10">
    <location>
        <begin position="138"/>
        <end position="157"/>
    </location>
</feature>
<evidence type="ECO:0000256" key="4">
    <source>
        <dbReference type="ARBA" id="ARBA00022771"/>
    </source>
</evidence>
<feature type="region of interest" description="Disordered" evidence="10">
    <location>
        <begin position="164"/>
        <end position="208"/>
    </location>
</feature>
<feature type="domain" description="C2H2-type" evidence="11">
    <location>
        <begin position="1308"/>
        <end position="1335"/>
    </location>
</feature>
<feature type="compositionally biased region" description="Basic and acidic residues" evidence="10">
    <location>
        <begin position="546"/>
        <end position="567"/>
    </location>
</feature>
<evidence type="ECO:0000313" key="12">
    <source>
        <dbReference type="EMBL" id="MEQ2217999.1"/>
    </source>
</evidence>
<feature type="compositionally biased region" description="Low complexity" evidence="10">
    <location>
        <begin position="879"/>
        <end position="889"/>
    </location>
</feature>
<evidence type="ECO:0000256" key="10">
    <source>
        <dbReference type="SAM" id="MobiDB-lite"/>
    </source>
</evidence>
<evidence type="ECO:0000256" key="9">
    <source>
        <dbReference type="SAM" id="Coils"/>
    </source>
</evidence>
<feature type="domain" description="C2H2-type" evidence="11">
    <location>
        <begin position="1167"/>
        <end position="1194"/>
    </location>
</feature>
<organism evidence="12 13">
    <name type="scientific">Xenoophorus captivus</name>
    <dbReference type="NCBI Taxonomy" id="1517983"/>
    <lineage>
        <taxon>Eukaryota</taxon>
        <taxon>Metazoa</taxon>
        <taxon>Chordata</taxon>
        <taxon>Craniata</taxon>
        <taxon>Vertebrata</taxon>
        <taxon>Euteleostomi</taxon>
        <taxon>Actinopterygii</taxon>
        <taxon>Neopterygii</taxon>
        <taxon>Teleostei</taxon>
        <taxon>Neoteleostei</taxon>
        <taxon>Acanthomorphata</taxon>
        <taxon>Ovalentaria</taxon>
        <taxon>Atherinomorphae</taxon>
        <taxon>Cyprinodontiformes</taxon>
        <taxon>Goodeidae</taxon>
        <taxon>Xenoophorus</taxon>
    </lineage>
</organism>
<feature type="domain" description="C2H2-type" evidence="11">
    <location>
        <begin position="1223"/>
        <end position="1251"/>
    </location>
</feature>
<evidence type="ECO:0000256" key="1">
    <source>
        <dbReference type="ARBA" id="ARBA00004123"/>
    </source>
</evidence>
<feature type="compositionally biased region" description="Polar residues" evidence="10">
    <location>
        <begin position="284"/>
        <end position="298"/>
    </location>
</feature>
<feature type="region of interest" description="Disordered" evidence="10">
    <location>
        <begin position="679"/>
        <end position="706"/>
    </location>
</feature>
<dbReference type="SUPFAM" id="SSF57667">
    <property type="entry name" value="beta-beta-alpha zinc fingers"/>
    <property type="match status" value="4"/>
</dbReference>
<feature type="domain" description="C2H2-type" evidence="11">
    <location>
        <begin position="1195"/>
        <end position="1222"/>
    </location>
</feature>
<comment type="caution">
    <text evidence="12">The sequence shown here is derived from an EMBL/GenBank/DDBJ whole genome shotgun (WGS) entry which is preliminary data.</text>
</comment>
<feature type="region of interest" description="Disordered" evidence="10">
    <location>
        <begin position="1016"/>
        <end position="1059"/>
    </location>
</feature>